<dbReference type="PANTHER" id="PTHR43442">
    <property type="entry name" value="GLUCONOKINASE-RELATED"/>
    <property type="match status" value="1"/>
</dbReference>
<evidence type="ECO:0000256" key="10">
    <source>
        <dbReference type="RuleBase" id="RU363066"/>
    </source>
</evidence>
<keyword evidence="4 10" id="KW-0808">Transferase</keyword>
<dbReference type="Gene3D" id="3.40.50.300">
    <property type="entry name" value="P-loop containing nucleotide triphosphate hydrolases"/>
    <property type="match status" value="1"/>
</dbReference>
<evidence type="ECO:0000256" key="6">
    <source>
        <dbReference type="ARBA" id="ARBA00022777"/>
    </source>
</evidence>
<comment type="catalytic activity">
    <reaction evidence="9 10">
        <text>D-gluconate + ATP = 6-phospho-D-gluconate + ADP + H(+)</text>
        <dbReference type="Rhea" id="RHEA:19433"/>
        <dbReference type="ChEBI" id="CHEBI:15378"/>
        <dbReference type="ChEBI" id="CHEBI:18391"/>
        <dbReference type="ChEBI" id="CHEBI:30616"/>
        <dbReference type="ChEBI" id="CHEBI:58759"/>
        <dbReference type="ChEBI" id="CHEBI:456216"/>
        <dbReference type="EC" id="2.7.1.12"/>
    </reaction>
</comment>
<dbReference type="PANTHER" id="PTHR43442:SF3">
    <property type="entry name" value="GLUCONOKINASE-RELATED"/>
    <property type="match status" value="1"/>
</dbReference>
<dbReference type="SUPFAM" id="SSF52540">
    <property type="entry name" value="P-loop containing nucleoside triphosphate hydrolases"/>
    <property type="match status" value="1"/>
</dbReference>
<dbReference type="GO" id="GO:0019521">
    <property type="term" value="P:D-gluconate metabolic process"/>
    <property type="evidence" value="ECO:0007669"/>
    <property type="project" value="UniProtKB-KW"/>
</dbReference>
<accession>A0A5D4GNB6</accession>
<comment type="similarity">
    <text evidence="2 10">Belongs to the gluconokinase GntK/GntV family.</text>
</comment>
<dbReference type="InterPro" id="IPR006001">
    <property type="entry name" value="Therm_gnt_kin"/>
</dbReference>
<proteinExistence type="inferred from homology"/>
<dbReference type="CDD" id="cd02021">
    <property type="entry name" value="GntK"/>
    <property type="match status" value="1"/>
</dbReference>
<comment type="pathway">
    <text evidence="1">Carbohydrate acid metabolism.</text>
</comment>
<dbReference type="OrthoDB" id="9795716at2"/>
<dbReference type="EC" id="2.7.1.12" evidence="3 10"/>
<evidence type="ECO:0000256" key="9">
    <source>
        <dbReference type="ARBA" id="ARBA00048090"/>
    </source>
</evidence>
<comment type="caution">
    <text evidence="11">The sequence shown here is derived from an EMBL/GenBank/DDBJ whole genome shotgun (WGS) entry which is preliminary data.</text>
</comment>
<keyword evidence="12" id="KW-1185">Reference proteome</keyword>
<dbReference type="FunFam" id="3.40.50.300:FF:000522">
    <property type="entry name" value="Gluconokinase"/>
    <property type="match status" value="1"/>
</dbReference>
<dbReference type="GO" id="GO:0046316">
    <property type="term" value="F:gluconokinase activity"/>
    <property type="evidence" value="ECO:0007669"/>
    <property type="project" value="UniProtKB-EC"/>
</dbReference>
<evidence type="ECO:0000256" key="5">
    <source>
        <dbReference type="ARBA" id="ARBA00022741"/>
    </source>
</evidence>
<dbReference type="GO" id="GO:0005737">
    <property type="term" value="C:cytoplasm"/>
    <property type="evidence" value="ECO:0007669"/>
    <property type="project" value="TreeGrafter"/>
</dbReference>
<dbReference type="InterPro" id="IPR027417">
    <property type="entry name" value="P-loop_NTPase"/>
</dbReference>
<keyword evidence="5 10" id="KW-0547">Nucleotide-binding</keyword>
<organism evidence="11 12">
    <name type="scientific">Neoaquamicrobium microcysteis</name>
    <dbReference type="NCBI Taxonomy" id="2682781"/>
    <lineage>
        <taxon>Bacteria</taxon>
        <taxon>Pseudomonadati</taxon>
        <taxon>Pseudomonadota</taxon>
        <taxon>Alphaproteobacteria</taxon>
        <taxon>Hyphomicrobiales</taxon>
        <taxon>Phyllobacteriaceae</taxon>
        <taxon>Neoaquamicrobium</taxon>
    </lineage>
</organism>
<evidence type="ECO:0000256" key="2">
    <source>
        <dbReference type="ARBA" id="ARBA00008420"/>
    </source>
</evidence>
<reference evidence="11 12" key="1">
    <citation type="submission" date="2019-08" db="EMBL/GenBank/DDBJ databases">
        <authorList>
            <person name="Seo Y.L."/>
        </authorList>
    </citation>
    <scope>NUCLEOTIDE SEQUENCE [LARGE SCALE GENOMIC DNA]</scope>
    <source>
        <strain evidence="11 12">MaA-C15</strain>
    </source>
</reference>
<keyword evidence="8" id="KW-0311">Gluconate utilization</keyword>
<dbReference type="Pfam" id="PF01202">
    <property type="entry name" value="SKI"/>
    <property type="match status" value="1"/>
</dbReference>
<dbReference type="EMBL" id="VSZS01000067">
    <property type="protein sequence ID" value="TYR30341.1"/>
    <property type="molecule type" value="Genomic_DNA"/>
</dbReference>
<protein>
    <recommendedName>
        <fullName evidence="3 10">Gluconokinase</fullName>
        <ecNumber evidence="3 10">2.7.1.12</ecNumber>
    </recommendedName>
</protein>
<evidence type="ECO:0000256" key="1">
    <source>
        <dbReference type="ARBA" id="ARBA00004761"/>
    </source>
</evidence>
<evidence type="ECO:0000256" key="8">
    <source>
        <dbReference type="ARBA" id="ARBA00023064"/>
    </source>
</evidence>
<reference evidence="11 12" key="2">
    <citation type="submission" date="2019-09" db="EMBL/GenBank/DDBJ databases">
        <title>Mesorhizobium sp. MaA-C15 isolated from Microcystis aeruginosa.</title>
        <authorList>
            <person name="Jeong S.E."/>
            <person name="Jin H.M."/>
            <person name="Jeon C.O."/>
        </authorList>
    </citation>
    <scope>NUCLEOTIDE SEQUENCE [LARGE SCALE GENOMIC DNA]</scope>
    <source>
        <strain evidence="11 12">MaA-C15</strain>
    </source>
</reference>
<gene>
    <name evidence="11" type="ORF">FY036_19065</name>
</gene>
<keyword evidence="6 10" id="KW-0418">Kinase</keyword>
<dbReference type="GO" id="GO:0005524">
    <property type="term" value="F:ATP binding"/>
    <property type="evidence" value="ECO:0007669"/>
    <property type="project" value="UniProtKB-KW"/>
</dbReference>
<evidence type="ECO:0000313" key="12">
    <source>
        <dbReference type="Proteomes" id="UP000323258"/>
    </source>
</evidence>
<dbReference type="NCBIfam" id="TIGR01313">
    <property type="entry name" value="therm_gnt_kin"/>
    <property type="match status" value="1"/>
</dbReference>
<name>A0A5D4GNB6_9HYPH</name>
<keyword evidence="7 10" id="KW-0067">ATP-binding</keyword>
<dbReference type="InterPro" id="IPR031322">
    <property type="entry name" value="Shikimate/glucono_kinase"/>
</dbReference>
<dbReference type="AlphaFoldDB" id="A0A5D4GNB6"/>
<sequence>MGVAGCGKSAVGAALARALGADFIEGDSFHPPENVALMAAGTPLTDDNRAGWLDTVAGEIAARTARGAPVVATCSALKRKYRDRLRAQNPSLVFVHLALDRETAFRRVGMRKGHFMPTSLVESQFADLEPPSGDEAALALDATRLIENLVSEASSYIRSREK</sequence>
<evidence type="ECO:0000256" key="4">
    <source>
        <dbReference type="ARBA" id="ARBA00022679"/>
    </source>
</evidence>
<dbReference type="Proteomes" id="UP000323258">
    <property type="component" value="Unassembled WGS sequence"/>
</dbReference>
<evidence type="ECO:0000313" key="11">
    <source>
        <dbReference type="EMBL" id="TYR30341.1"/>
    </source>
</evidence>
<evidence type="ECO:0000256" key="3">
    <source>
        <dbReference type="ARBA" id="ARBA00012054"/>
    </source>
</evidence>
<evidence type="ECO:0000256" key="7">
    <source>
        <dbReference type="ARBA" id="ARBA00022840"/>
    </source>
</evidence>